<proteinExistence type="predicted"/>
<keyword evidence="2" id="KW-1185">Reference proteome</keyword>
<sequence>MPRSGFGVRSQFSMLPPRILGRPPKSLFGGLVPLRPTHLAVFTDSPIARCCPSDVFPKTLHCSFSPQDSCTRGESSPDMEYTVSPRSCPTTLLVKQPK</sequence>
<dbReference type="HOGENOM" id="CLU_2334473_0_0_1"/>
<dbReference type="EMBL" id="KN833716">
    <property type="protein sequence ID" value="KIK24418.1"/>
    <property type="molecule type" value="Genomic_DNA"/>
</dbReference>
<reference evidence="2" key="2">
    <citation type="submission" date="2015-01" db="EMBL/GenBank/DDBJ databases">
        <title>Evolutionary Origins and Diversification of the Mycorrhizal Mutualists.</title>
        <authorList>
            <consortium name="DOE Joint Genome Institute"/>
            <consortium name="Mycorrhizal Genomics Consortium"/>
            <person name="Kohler A."/>
            <person name="Kuo A."/>
            <person name="Nagy L.G."/>
            <person name="Floudas D."/>
            <person name="Copeland A."/>
            <person name="Barry K.W."/>
            <person name="Cichocki N."/>
            <person name="Veneault-Fourrey C."/>
            <person name="LaButti K."/>
            <person name="Lindquist E.A."/>
            <person name="Lipzen A."/>
            <person name="Lundell T."/>
            <person name="Morin E."/>
            <person name="Murat C."/>
            <person name="Riley R."/>
            <person name="Ohm R."/>
            <person name="Sun H."/>
            <person name="Tunlid A."/>
            <person name="Henrissat B."/>
            <person name="Grigoriev I.V."/>
            <person name="Hibbett D.S."/>
            <person name="Martin F."/>
        </authorList>
    </citation>
    <scope>NUCLEOTIDE SEQUENCE [LARGE SCALE GENOMIC DNA]</scope>
    <source>
        <strain evidence="2">441</strain>
    </source>
</reference>
<evidence type="ECO:0000313" key="1">
    <source>
        <dbReference type="EMBL" id="KIK24418.1"/>
    </source>
</evidence>
<dbReference type="Proteomes" id="UP000054018">
    <property type="component" value="Unassembled WGS sequence"/>
</dbReference>
<protein>
    <submittedName>
        <fullName evidence="1">Uncharacterized protein</fullName>
    </submittedName>
</protein>
<reference evidence="1 2" key="1">
    <citation type="submission" date="2014-04" db="EMBL/GenBank/DDBJ databases">
        <authorList>
            <consortium name="DOE Joint Genome Institute"/>
            <person name="Kuo A."/>
            <person name="Kohler A."/>
            <person name="Costa M.D."/>
            <person name="Nagy L.G."/>
            <person name="Floudas D."/>
            <person name="Copeland A."/>
            <person name="Barry K.W."/>
            <person name="Cichocki N."/>
            <person name="Veneault-Fourrey C."/>
            <person name="LaButti K."/>
            <person name="Lindquist E.A."/>
            <person name="Lipzen A."/>
            <person name="Lundell T."/>
            <person name="Morin E."/>
            <person name="Murat C."/>
            <person name="Sun H."/>
            <person name="Tunlid A."/>
            <person name="Henrissat B."/>
            <person name="Grigoriev I.V."/>
            <person name="Hibbett D.S."/>
            <person name="Martin F."/>
            <person name="Nordberg H.P."/>
            <person name="Cantor M.N."/>
            <person name="Hua S.X."/>
        </authorList>
    </citation>
    <scope>NUCLEOTIDE SEQUENCE [LARGE SCALE GENOMIC DNA]</scope>
    <source>
        <strain evidence="1 2">441</strain>
    </source>
</reference>
<name>A0A0C9ZXN4_9AGAM</name>
<accession>A0A0C9ZXN4</accession>
<dbReference type="AlphaFoldDB" id="A0A0C9ZXN4"/>
<gene>
    <name evidence="1" type="ORF">PISMIDRAFT_409290</name>
</gene>
<organism evidence="1 2">
    <name type="scientific">Pisolithus microcarpus 441</name>
    <dbReference type="NCBI Taxonomy" id="765257"/>
    <lineage>
        <taxon>Eukaryota</taxon>
        <taxon>Fungi</taxon>
        <taxon>Dikarya</taxon>
        <taxon>Basidiomycota</taxon>
        <taxon>Agaricomycotina</taxon>
        <taxon>Agaricomycetes</taxon>
        <taxon>Agaricomycetidae</taxon>
        <taxon>Boletales</taxon>
        <taxon>Sclerodermatineae</taxon>
        <taxon>Pisolithaceae</taxon>
        <taxon>Pisolithus</taxon>
    </lineage>
</organism>
<evidence type="ECO:0000313" key="2">
    <source>
        <dbReference type="Proteomes" id="UP000054018"/>
    </source>
</evidence>